<evidence type="ECO:0000313" key="4">
    <source>
        <dbReference type="EMBL" id="KAK6180453.1"/>
    </source>
</evidence>
<accession>A0AAN8JRZ1</accession>
<dbReference type="InterPro" id="IPR000488">
    <property type="entry name" value="Death_dom"/>
</dbReference>
<dbReference type="Pfam" id="PF13676">
    <property type="entry name" value="TIR_2"/>
    <property type="match status" value="2"/>
</dbReference>
<feature type="compositionally biased region" description="Polar residues" evidence="1">
    <location>
        <begin position="1383"/>
        <end position="1392"/>
    </location>
</feature>
<evidence type="ECO:0000313" key="5">
    <source>
        <dbReference type="Proteomes" id="UP001347796"/>
    </source>
</evidence>
<gene>
    <name evidence="4" type="ORF">SNE40_012605</name>
</gene>
<dbReference type="PROSITE" id="PS50104">
    <property type="entry name" value="TIR"/>
    <property type="match status" value="1"/>
</dbReference>
<proteinExistence type="predicted"/>
<evidence type="ECO:0008006" key="6">
    <source>
        <dbReference type="Google" id="ProtNLM"/>
    </source>
</evidence>
<dbReference type="InterPro" id="IPR000157">
    <property type="entry name" value="TIR_dom"/>
</dbReference>
<dbReference type="SUPFAM" id="SSF48371">
    <property type="entry name" value="ARM repeat"/>
    <property type="match status" value="1"/>
</dbReference>
<dbReference type="InterPro" id="IPR035897">
    <property type="entry name" value="Toll_tir_struct_dom_sf"/>
</dbReference>
<dbReference type="CDD" id="cd08311">
    <property type="entry name" value="Death_p75NR"/>
    <property type="match status" value="1"/>
</dbReference>
<dbReference type="SUPFAM" id="SSF52200">
    <property type="entry name" value="Toll/Interleukin receptor TIR domain"/>
    <property type="match status" value="2"/>
</dbReference>
<dbReference type="SMART" id="SM00005">
    <property type="entry name" value="DEATH"/>
    <property type="match status" value="1"/>
</dbReference>
<dbReference type="InterPro" id="IPR011989">
    <property type="entry name" value="ARM-like"/>
</dbReference>
<dbReference type="Gene3D" id="1.25.10.10">
    <property type="entry name" value="Leucine-rich Repeat Variant"/>
    <property type="match status" value="1"/>
</dbReference>
<dbReference type="PANTHER" id="PTHR47508:SF1">
    <property type="entry name" value="NON-SPECIFIC SERINE_THREONINE PROTEIN KINASE"/>
    <property type="match status" value="1"/>
</dbReference>
<dbReference type="PANTHER" id="PTHR47508">
    <property type="entry name" value="SAM DOMAIN-CONTAINING PROTEIN-RELATED"/>
    <property type="match status" value="1"/>
</dbReference>
<keyword evidence="5" id="KW-1185">Reference proteome</keyword>
<feature type="compositionally biased region" description="Basic and acidic residues" evidence="1">
    <location>
        <begin position="1458"/>
        <end position="1486"/>
    </location>
</feature>
<feature type="domain" description="TIR" evidence="3">
    <location>
        <begin position="1032"/>
        <end position="1173"/>
    </location>
</feature>
<dbReference type="Pfam" id="PF00531">
    <property type="entry name" value="Death"/>
    <property type="match status" value="1"/>
</dbReference>
<sequence>MPVDVVGIINKTDFLNADYGSREDYEDALRNWTMDIKRRSLTESVDEFCRIFKALTAKICTTDFQNEVGAHMVSNLITRMSYDWSHDMFENQLAPLQELVIQFYIDVLKLGPRETHVLVIRSIKQPLHSYLEKCSVEKWKELLNLFKTVFSTSPQEEFTGHLSNLFQILVEAGSDKKETLQREFAELYLYFELNFLKEDQKVYDMYHSLGMKIWYKYDRSVFKGVKDVGFYRSCLKYFITVLSDPGGPYEEDKVKKINSIFGEFKSGLRDSNMFEDICEDTIDFILILSKKTDGPEADKIVEEMGYYYYHLKPDTNKGKSAIFDKFAPKFLELLKSAENDVYCGARLVDAAFDNILNPTMNNTKEHIGLWLNIIKAGLHRNKSLKDIARALRDKEKVLKWKDLKNEAKEICDVFFKRRYDITGDGWNERDITGGFNDILEQLLKGFRKGKILKSLLPEVVDYILSILEDKCVGLFECTHTAASECGDVNIKEHRHLIFDSLVRIEAIMKMEDFPWDNWRSGRALAGLSEHLIKGIGDGKGLSEKEMEILASITLTNFQQDFIDPEKNEPGGVHYDFFVSLSSDLMKLLLETGQLAKENKIIELFLDILKHEEEGIYERAGYTFQTLGAKSAPIFAPYLDKLLDAFFENEQFSILSILPTAYQENPKPMKDYFQRLFEYIESSNSGVLAYLIQVLPHIAKKQPELFTEDNLEMYVEAMYNGEPTMQSLYLMSLEPLASKRPSLFKNQIDKFLERPFNEYAYYYMFKVLGILSAKYDQKVAERILNFFLKFLKGSEDTSKKVTVVIEMKGMVLPHRSLIEKHRSFIEKLSTTGTDQNFKDQAKAIIDLLEGRSLETLADDIDQQQDEIYNLDTRVTTNENNINQVTEEVGRHSEQITEIRYTVDEQGNKINELGEVVDETVQKVEEIDQKTLSHAPYWSRDISKLLNPKTEPDWRLLSSRLGYSNDDIRGWSQQADPCMAMLNEWYATHKTSEATFGVFTALQEINRLDAAVIVENAMKAADQVVEDEEFEYSTPPPIFLSYQWGHQQEVKLLRQHLEMAGYDCWMDIGQMGGGDKLFEKIDQGIRAAKVIISCTTEKYAKSPNCNREVNLAVNLKKSIIPLKFDSCPWPPPGSMGPIFSEYLYIMFYQIKKEEETNDERFWPIPKFQELLMQLSMNGVVPDESKVHKIYKKWWMPLVEEIKIDKSKTNGGGKNPNSGNKSTTTADNQQVDKCPDVFISYQWGKQKNIMLLYKRLTELGYQCWMDIYQMGGGDSLYDKIDRGIRGCNVVISCITEKYSLSANCRREVSLCDALKRPIIPILLENTTWPPRGPMSMAFTELLYIDFHSDPNVQKKWSGPKFEELRSKIREILPSVDGVNDSEKNDNTNQKLITKNDTQKGDVTKTATSSLVKSSKSSTLTKPVQTRVKRYSPPNQNNNDKIKPTVKNTDNDNKGSQTNKQIENEDKSKPAIEQIDKPAEKQIANEHKTEPQMQTHVPPAKKTRPSKESDNADLNPTPVSPEPKNAKSKSCILL</sequence>
<dbReference type="InterPro" id="IPR016024">
    <property type="entry name" value="ARM-type_fold"/>
</dbReference>
<dbReference type="EMBL" id="JAZGQO010000008">
    <property type="protein sequence ID" value="KAK6180453.1"/>
    <property type="molecule type" value="Genomic_DNA"/>
</dbReference>
<name>A0AAN8JRZ1_PATCE</name>
<feature type="region of interest" description="Disordered" evidence="1">
    <location>
        <begin position="1203"/>
        <end position="1225"/>
    </location>
</feature>
<comment type="caution">
    <text evidence="4">The sequence shown here is derived from an EMBL/GenBank/DDBJ whole genome shotgun (WGS) entry which is preliminary data.</text>
</comment>
<dbReference type="SUPFAM" id="SSF47986">
    <property type="entry name" value="DEATH domain"/>
    <property type="match status" value="1"/>
</dbReference>
<feature type="domain" description="Death" evidence="2">
    <location>
        <begin position="951"/>
        <end position="1016"/>
    </location>
</feature>
<dbReference type="InterPro" id="IPR011029">
    <property type="entry name" value="DEATH-like_dom_sf"/>
</dbReference>
<dbReference type="Gene3D" id="3.40.50.10140">
    <property type="entry name" value="Toll/interleukin-1 receptor homology (TIR) domain"/>
    <property type="match status" value="2"/>
</dbReference>
<feature type="compositionally biased region" description="Low complexity" evidence="1">
    <location>
        <begin position="1400"/>
        <end position="1418"/>
    </location>
</feature>
<feature type="region of interest" description="Disordered" evidence="1">
    <location>
        <begin position="1372"/>
        <end position="1530"/>
    </location>
</feature>
<dbReference type="Gene3D" id="1.10.533.10">
    <property type="entry name" value="Death Domain, Fas"/>
    <property type="match status" value="1"/>
</dbReference>
<evidence type="ECO:0000259" key="3">
    <source>
        <dbReference type="PROSITE" id="PS50104"/>
    </source>
</evidence>
<dbReference type="PROSITE" id="PS50017">
    <property type="entry name" value="DEATH_DOMAIN"/>
    <property type="match status" value="1"/>
</dbReference>
<reference evidence="4 5" key="1">
    <citation type="submission" date="2024-01" db="EMBL/GenBank/DDBJ databases">
        <title>The genome of the rayed Mediterranean limpet Patella caerulea (Linnaeus, 1758).</title>
        <authorList>
            <person name="Anh-Thu Weber A."/>
            <person name="Halstead-Nussloch G."/>
        </authorList>
    </citation>
    <scope>NUCLEOTIDE SEQUENCE [LARGE SCALE GENOMIC DNA]</scope>
    <source>
        <strain evidence="4">AATW-2023a</strain>
        <tissue evidence="4">Whole specimen</tissue>
    </source>
</reference>
<dbReference type="GO" id="GO:0007165">
    <property type="term" value="P:signal transduction"/>
    <property type="evidence" value="ECO:0007669"/>
    <property type="project" value="InterPro"/>
</dbReference>
<evidence type="ECO:0000259" key="2">
    <source>
        <dbReference type="PROSITE" id="PS50017"/>
    </source>
</evidence>
<organism evidence="4 5">
    <name type="scientific">Patella caerulea</name>
    <name type="common">Rayed Mediterranean limpet</name>
    <dbReference type="NCBI Taxonomy" id="87958"/>
    <lineage>
        <taxon>Eukaryota</taxon>
        <taxon>Metazoa</taxon>
        <taxon>Spiralia</taxon>
        <taxon>Lophotrochozoa</taxon>
        <taxon>Mollusca</taxon>
        <taxon>Gastropoda</taxon>
        <taxon>Patellogastropoda</taxon>
        <taxon>Patelloidea</taxon>
        <taxon>Patellidae</taxon>
        <taxon>Patella</taxon>
    </lineage>
</organism>
<protein>
    <recommendedName>
        <fullName evidence="6">Death domain-containing protein</fullName>
    </recommendedName>
</protein>
<evidence type="ECO:0000256" key="1">
    <source>
        <dbReference type="SAM" id="MobiDB-lite"/>
    </source>
</evidence>
<dbReference type="Proteomes" id="UP001347796">
    <property type="component" value="Unassembled WGS sequence"/>
</dbReference>